<reference evidence="13 15" key="1">
    <citation type="journal article" date="2010" name="J. Bacteriol.">
        <title>Complete genome sequence of Halalkalicoccus jeotgali B3(T), an extremely halophilic archaeon.</title>
        <authorList>
            <person name="Roh S.W."/>
            <person name="Nam Y.D."/>
            <person name="Nam S.H."/>
            <person name="Choi S.H."/>
            <person name="Park H.S."/>
            <person name="Bae J.W."/>
        </authorList>
    </citation>
    <scope>NUCLEOTIDE SEQUENCE [LARGE SCALE GENOMIC DNA]</scope>
    <source>
        <strain evidence="13">B3</strain>
        <strain evidence="15">DSM 18796 / CECT 7217 / JCM 14584 / KCTC 4019 / B3</strain>
    </source>
</reference>
<dbReference type="STRING" id="795797.HacjB3_02465"/>
<dbReference type="InterPro" id="IPR050083">
    <property type="entry name" value="HtpX_protease"/>
</dbReference>
<dbReference type="Gene3D" id="3.30.2010.10">
    <property type="entry name" value="Metalloproteases ('zincins'), catalytic domain"/>
    <property type="match status" value="1"/>
</dbReference>
<dbReference type="PANTHER" id="PTHR43221:SF2">
    <property type="entry name" value="PROTEASE HTPX HOMOLOG"/>
    <property type="match status" value="1"/>
</dbReference>
<dbReference type="PANTHER" id="PTHR43221">
    <property type="entry name" value="PROTEASE HTPX"/>
    <property type="match status" value="1"/>
</dbReference>
<feature type="transmembrane region" description="Helical" evidence="11">
    <location>
        <begin position="136"/>
        <end position="153"/>
    </location>
</feature>
<evidence type="ECO:0000313" key="14">
    <source>
        <dbReference type="EMBL" id="ELY34067.1"/>
    </source>
</evidence>
<evidence type="ECO:0000256" key="11">
    <source>
        <dbReference type="HAMAP-Rule" id="MF_00188"/>
    </source>
</evidence>
<feature type="domain" description="Peptidase M48" evidence="12">
    <location>
        <begin position="61"/>
        <end position="275"/>
    </location>
</feature>
<evidence type="ECO:0000313" key="15">
    <source>
        <dbReference type="Proteomes" id="UP000000390"/>
    </source>
</evidence>
<evidence type="ECO:0000256" key="5">
    <source>
        <dbReference type="ARBA" id="ARBA00022723"/>
    </source>
</evidence>
<name>D8J6K9_HALJB</name>
<dbReference type="Pfam" id="PF01435">
    <property type="entry name" value="Peptidase_M48"/>
    <property type="match status" value="1"/>
</dbReference>
<evidence type="ECO:0000256" key="4">
    <source>
        <dbReference type="ARBA" id="ARBA00022692"/>
    </source>
</evidence>
<evidence type="ECO:0000256" key="7">
    <source>
        <dbReference type="ARBA" id="ARBA00022833"/>
    </source>
</evidence>
<proteinExistence type="inferred from homology"/>
<dbReference type="PATRIC" id="fig|795797.18.peg.501"/>
<dbReference type="GO" id="GO:0006508">
    <property type="term" value="P:proteolysis"/>
    <property type="evidence" value="ECO:0007669"/>
    <property type="project" value="UniProtKB-KW"/>
</dbReference>
<keyword evidence="5 11" id="KW-0479">Metal-binding</keyword>
<keyword evidence="2 11" id="KW-1003">Cell membrane</keyword>
<evidence type="ECO:0000256" key="9">
    <source>
        <dbReference type="ARBA" id="ARBA00023049"/>
    </source>
</evidence>
<keyword evidence="7 11" id="KW-0862">Zinc</keyword>
<keyword evidence="4 11" id="KW-0812">Transmembrane</keyword>
<comment type="cofactor">
    <cofactor evidence="11">
        <name>Zn(2+)</name>
        <dbReference type="ChEBI" id="CHEBI:29105"/>
    </cofactor>
    <text evidence="11">Binds 1 zinc ion per subunit.</text>
</comment>
<protein>
    <recommendedName>
        <fullName evidence="11">Protease HtpX homolog</fullName>
        <ecNumber evidence="11">3.4.24.-</ecNumber>
    </recommendedName>
</protein>
<dbReference type="KEGG" id="hje:HacjB3_02465"/>
<evidence type="ECO:0000259" key="12">
    <source>
        <dbReference type="Pfam" id="PF01435"/>
    </source>
</evidence>
<reference evidence="14 16" key="2">
    <citation type="journal article" date="2014" name="PLoS Genet.">
        <title>Phylogenetically driven sequencing of extremely halophilic archaea reveals strategies for static and dynamic osmo-response.</title>
        <authorList>
            <person name="Becker E.A."/>
            <person name="Seitzer P.M."/>
            <person name="Tritt A."/>
            <person name="Larsen D."/>
            <person name="Krusor M."/>
            <person name="Yao A.I."/>
            <person name="Wu D."/>
            <person name="Madern D."/>
            <person name="Eisen J.A."/>
            <person name="Darling A.E."/>
            <person name="Facciotti M.T."/>
        </authorList>
    </citation>
    <scope>NUCLEOTIDE SEQUENCE [LARGE SCALE GENOMIC DNA]</scope>
    <source>
        <strain evidence="14">B3</strain>
        <strain evidence="16">DSM 18796 / CECT 7217 / JCM 14584 / KCTC 4019 / B3</strain>
    </source>
</reference>
<dbReference type="AlphaFoldDB" id="D8J6K9"/>
<comment type="similarity">
    <text evidence="1 11">Belongs to the peptidase M48B family.</text>
</comment>
<keyword evidence="10 11" id="KW-0472">Membrane</keyword>
<dbReference type="InterPro" id="IPR001915">
    <property type="entry name" value="Peptidase_M48"/>
</dbReference>
<evidence type="ECO:0000256" key="2">
    <source>
        <dbReference type="ARBA" id="ARBA00022475"/>
    </source>
</evidence>
<dbReference type="InterPro" id="IPR022919">
    <property type="entry name" value="Pept_M48_protease_HtpX"/>
</dbReference>
<keyword evidence="6 11" id="KW-0378">Hydrolase</keyword>
<feature type="binding site" evidence="11">
    <location>
        <position position="199"/>
    </location>
    <ligand>
        <name>Zn(2+)</name>
        <dbReference type="ChEBI" id="CHEBI:29105"/>
        <note>catalytic</note>
    </ligand>
</feature>
<evidence type="ECO:0000256" key="6">
    <source>
        <dbReference type="ARBA" id="ARBA00022801"/>
    </source>
</evidence>
<feature type="transmembrane region" description="Helical" evidence="11">
    <location>
        <begin position="6"/>
        <end position="36"/>
    </location>
</feature>
<evidence type="ECO:0000256" key="1">
    <source>
        <dbReference type="ARBA" id="ARBA00009779"/>
    </source>
</evidence>
<keyword evidence="9 11" id="KW-0482">Metalloprotease</keyword>
<dbReference type="GO" id="GO:0004222">
    <property type="term" value="F:metalloendopeptidase activity"/>
    <property type="evidence" value="ECO:0007669"/>
    <property type="project" value="UniProtKB-UniRule"/>
</dbReference>
<comment type="subcellular location">
    <subcellularLocation>
        <location evidence="11">Cell membrane</location>
        <topology evidence="11">Multi-pass membrane protein</topology>
    </subcellularLocation>
</comment>
<evidence type="ECO:0000256" key="3">
    <source>
        <dbReference type="ARBA" id="ARBA00022670"/>
    </source>
</evidence>
<dbReference type="eggNOG" id="arCOG01331">
    <property type="taxonomic scope" value="Archaea"/>
</dbReference>
<feature type="transmembrane region" description="Helical" evidence="11">
    <location>
        <begin position="173"/>
        <end position="194"/>
    </location>
</feature>
<dbReference type="GO" id="GO:0008270">
    <property type="term" value="F:zinc ion binding"/>
    <property type="evidence" value="ECO:0007669"/>
    <property type="project" value="UniProtKB-UniRule"/>
</dbReference>
<keyword evidence="3 11" id="KW-0645">Protease</keyword>
<feature type="active site" evidence="11">
    <location>
        <position position="127"/>
    </location>
</feature>
<gene>
    <name evidence="11" type="primary">htpX</name>
    <name evidence="13" type="ordered locus">HacjB3_02465</name>
    <name evidence="14" type="ORF">C497_16847</name>
</gene>
<keyword evidence="16" id="KW-1185">Reference proteome</keyword>
<dbReference type="Proteomes" id="UP000000390">
    <property type="component" value="Chromosome"/>
</dbReference>
<evidence type="ECO:0000313" key="13">
    <source>
        <dbReference type="EMBL" id="ADJ13886.1"/>
    </source>
</evidence>
<dbReference type="EMBL" id="CP002062">
    <property type="protein sequence ID" value="ADJ13886.1"/>
    <property type="molecule type" value="Genomic_DNA"/>
</dbReference>
<dbReference type="Proteomes" id="UP000011645">
    <property type="component" value="Unassembled WGS sequence"/>
</dbReference>
<dbReference type="EMBL" id="AOHV01000042">
    <property type="protein sequence ID" value="ELY34067.1"/>
    <property type="molecule type" value="Genomic_DNA"/>
</dbReference>
<dbReference type="EC" id="3.4.24.-" evidence="11"/>
<evidence type="ECO:0000256" key="8">
    <source>
        <dbReference type="ARBA" id="ARBA00022989"/>
    </source>
</evidence>
<sequence>MAGVMLLFIGLYIGFIGVLSLYFSSISAIALGVLAVSTAQLLYGYKVALKAMGGEVVTAAEYPELHRRVTRLSQQAGLPMPAVAVAPTDLPNAFAAGRSKNRAVVCVTTGLLESLDGDELDAVLAHELAHIQNRDMVIMTAASALSATAFYIVRWGWVFDDGSGGDGGEGATVMVAIIASLVVWVLSFFITRLLSRYREYTADRGAVSITGDPSALAAALRTISATTREMPEEDLREHAGMNALFFDDIDTTDRLTRWCKTHPAVENRIARLRDLERELSSA</sequence>
<feature type="binding site" evidence="11">
    <location>
        <position position="130"/>
    </location>
    <ligand>
        <name>Zn(2+)</name>
        <dbReference type="ChEBI" id="CHEBI:29105"/>
        <note>catalytic</note>
    </ligand>
</feature>
<evidence type="ECO:0000256" key="10">
    <source>
        <dbReference type="ARBA" id="ARBA00023136"/>
    </source>
</evidence>
<keyword evidence="8 11" id="KW-1133">Transmembrane helix</keyword>
<accession>D8J6K9</accession>
<evidence type="ECO:0000313" key="16">
    <source>
        <dbReference type="Proteomes" id="UP000011645"/>
    </source>
</evidence>
<organism evidence="13 15">
    <name type="scientific">Halalkalicoccus jeotgali (strain DSM 18796 / CECT 7217 / JCM 14584 / KCTC 4019 / B3)</name>
    <dbReference type="NCBI Taxonomy" id="795797"/>
    <lineage>
        <taxon>Archaea</taxon>
        <taxon>Methanobacteriati</taxon>
        <taxon>Methanobacteriota</taxon>
        <taxon>Stenosarchaea group</taxon>
        <taxon>Halobacteria</taxon>
        <taxon>Halobacteriales</taxon>
        <taxon>Halococcaceae</taxon>
        <taxon>Halalkalicoccus</taxon>
    </lineage>
</organism>
<dbReference type="CDD" id="cd07327">
    <property type="entry name" value="M48B_HtpX_like"/>
    <property type="match status" value="1"/>
</dbReference>
<feature type="binding site" evidence="11">
    <location>
        <position position="126"/>
    </location>
    <ligand>
        <name>Zn(2+)</name>
        <dbReference type="ChEBI" id="CHEBI:29105"/>
        <note>catalytic</note>
    </ligand>
</feature>
<dbReference type="HOGENOM" id="CLU_042266_3_0_2"/>
<dbReference type="HAMAP" id="MF_00188">
    <property type="entry name" value="Pept_M48_protease_HtpX"/>
    <property type="match status" value="1"/>
</dbReference>
<keyword evidence="13" id="KW-0346">Stress response</keyword>
<dbReference type="GO" id="GO:0005886">
    <property type="term" value="C:plasma membrane"/>
    <property type="evidence" value="ECO:0007669"/>
    <property type="project" value="UniProtKB-SubCell"/>
</dbReference>